<name>R0MAJ6_NOSB1</name>
<dbReference type="InterPro" id="IPR036322">
    <property type="entry name" value="WD40_repeat_dom_sf"/>
</dbReference>
<gene>
    <name evidence="1" type="ORF">NBO_11g0045</name>
</gene>
<evidence type="ECO:0000313" key="1">
    <source>
        <dbReference type="EMBL" id="EOB14974.1"/>
    </source>
</evidence>
<dbReference type="EMBL" id="KB908919">
    <property type="protein sequence ID" value="EOB14974.1"/>
    <property type="molecule type" value="Genomic_DNA"/>
</dbReference>
<organism evidence="1 2">
    <name type="scientific">Nosema bombycis (strain CQ1 / CVCC 102059)</name>
    <name type="common">Microsporidian parasite</name>
    <name type="synonym">Pebrine of silkworm</name>
    <dbReference type="NCBI Taxonomy" id="578461"/>
    <lineage>
        <taxon>Eukaryota</taxon>
        <taxon>Fungi</taxon>
        <taxon>Fungi incertae sedis</taxon>
        <taxon>Microsporidia</taxon>
        <taxon>Nosematidae</taxon>
        <taxon>Nosema</taxon>
    </lineage>
</organism>
<dbReference type="OrthoDB" id="2195891at2759"/>
<dbReference type="HOGENOM" id="CLU_087656_0_0_1"/>
<dbReference type="OMA" id="FNDKPLC"/>
<dbReference type="InterPro" id="IPR015943">
    <property type="entry name" value="WD40/YVTN_repeat-like_dom_sf"/>
</dbReference>
<proteinExistence type="predicted"/>
<protein>
    <submittedName>
        <fullName evidence="1">Uncharacterized protein</fullName>
    </submittedName>
</protein>
<accession>R0MAJ6</accession>
<dbReference type="Proteomes" id="UP000016927">
    <property type="component" value="Unassembled WGS sequence"/>
</dbReference>
<dbReference type="Gene3D" id="2.130.10.10">
    <property type="entry name" value="YVTN repeat-like/Quinoprotein amine dehydrogenase"/>
    <property type="match status" value="1"/>
</dbReference>
<keyword evidence="2" id="KW-1185">Reference proteome</keyword>
<sequence>MLRKIPFNNKLLSLEQAGDSIYIGDSRGHIYKMDYPFYNPIKVHNVSSPISSLLWHKNRLFYANWDGEVGFTDFNISKSISLVRDIVKCMTIFKDHIFVSIDHIIYILDLELKTKGRLEPPHKVLSFFPTENKCLVGMSVPFLGEIVQNGVGDFELINIKSSKHDTAILSIHKDLTGSSDGKIMGGDDIIYSSSGWINSIFSEYLFSCGRSIILKNENGFKEIYAHKDDVMKVLRIKNKIISIGLDYTVCVWEEEMITEEELKEIEELNKMF</sequence>
<dbReference type="SUPFAM" id="SSF50978">
    <property type="entry name" value="WD40 repeat-like"/>
    <property type="match status" value="1"/>
</dbReference>
<reference evidence="1 2" key="1">
    <citation type="journal article" date="2013" name="BMC Genomics">
        <title>Comparative genomics of parasitic silkworm microsporidia reveal an association between genome expansion and host adaptation.</title>
        <authorList>
            <person name="Pan G."/>
            <person name="Xu J."/>
            <person name="Li T."/>
            <person name="Xia Q."/>
            <person name="Liu S.L."/>
            <person name="Zhang G."/>
            <person name="Li S."/>
            <person name="Li C."/>
            <person name="Liu H."/>
            <person name="Yang L."/>
            <person name="Liu T."/>
            <person name="Zhang X."/>
            <person name="Wu Z."/>
            <person name="Fan W."/>
            <person name="Dang X."/>
            <person name="Xiang H."/>
            <person name="Tao M."/>
            <person name="Li Y."/>
            <person name="Hu J."/>
            <person name="Li Z."/>
            <person name="Lin L."/>
            <person name="Luo J."/>
            <person name="Geng L."/>
            <person name="Wang L."/>
            <person name="Long M."/>
            <person name="Wan Y."/>
            <person name="He N."/>
            <person name="Zhang Z."/>
            <person name="Lu C."/>
            <person name="Keeling P.J."/>
            <person name="Wang J."/>
            <person name="Xiang Z."/>
            <person name="Zhou Z."/>
        </authorList>
    </citation>
    <scope>NUCLEOTIDE SEQUENCE [LARGE SCALE GENOMIC DNA]</scope>
    <source>
        <strain evidence="2">CQ1 / CVCC 102059</strain>
    </source>
</reference>
<dbReference type="AlphaFoldDB" id="R0MAJ6"/>
<evidence type="ECO:0000313" key="2">
    <source>
        <dbReference type="Proteomes" id="UP000016927"/>
    </source>
</evidence>
<dbReference type="VEuPathDB" id="MicrosporidiaDB:NBO_11g0045"/>